<comment type="cofactor">
    <cofactor evidence="1">
        <name>Zn(2+)</name>
        <dbReference type="ChEBI" id="CHEBI:29105"/>
    </cofactor>
</comment>
<dbReference type="PANTHER" id="PTHR22726">
    <property type="entry name" value="METALLOENDOPEPTIDASE OMA1"/>
    <property type="match status" value="1"/>
</dbReference>
<dbReference type="EC" id="3.4.24.-" evidence="9"/>
<dbReference type="PANTHER" id="PTHR22726:SF1">
    <property type="entry name" value="METALLOENDOPEPTIDASE OMA1, MITOCHONDRIAL"/>
    <property type="match status" value="1"/>
</dbReference>
<dbReference type="CDD" id="cd07324">
    <property type="entry name" value="M48C_Oma1-like"/>
    <property type="match status" value="1"/>
</dbReference>
<dbReference type="Pfam" id="PF01435">
    <property type="entry name" value="Peptidase_M48"/>
    <property type="match status" value="1"/>
</dbReference>
<evidence type="ECO:0000256" key="3">
    <source>
        <dbReference type="ARBA" id="ARBA00022723"/>
    </source>
</evidence>
<sequence>MKRSSAKSWIAGVAASLLLWAQPAAAQSILRDAETEQMFADMSRPLVVAAGLSPANVRVVLINDGSINAFVAGGQTVYIHSGLLAAADNANEVQGVIAHELGHIADGHVVLQDAGSKPAMGITLLSMVVGLAAAVAGAGDAGMAIMGLGQAAGMGKFLAFSRVQESTADAAGAKYLNGSGVSGRGMLSFFRKLQSQEYAYGLRNIDPFAQSHPLSGQRIENLRNDLMAGKSWNAKPDLALEERFKRVKAKLNGYVADAKTTLNTYPEEDQSVYAHYARAYAWHKSGYPAKADAEAAALIKADPHDPYFLEIQGQILLEAGKPSEAIAPLREATDRSNNSPLVATTFGHALIATEDAKNYPEAVRVLRQAVQRDDQNPFAWYQLGTVYERIGDEPRALLATAERASQNGDSRTAAYSARGAMAGLTPNTSDWIRAQDIAMTAQNDMDDNPKKYRRR</sequence>
<keyword evidence="5" id="KW-0862">Zinc</keyword>
<keyword evidence="4 9" id="KW-0378">Hydrolase</keyword>
<feature type="chain" id="PRO_5046670429" evidence="7">
    <location>
        <begin position="27"/>
        <end position="455"/>
    </location>
</feature>
<evidence type="ECO:0000256" key="2">
    <source>
        <dbReference type="ARBA" id="ARBA00022670"/>
    </source>
</evidence>
<protein>
    <submittedName>
        <fullName evidence="9">M48 family metalloprotease</fullName>
        <ecNumber evidence="9">3.4.24.-</ecNumber>
    </submittedName>
</protein>
<keyword evidence="3" id="KW-0479">Metal-binding</keyword>
<dbReference type="RefSeq" id="WP_345863372.1">
    <property type="nucleotide sequence ID" value="NZ_JBDIMF010000001.1"/>
</dbReference>
<evidence type="ECO:0000256" key="4">
    <source>
        <dbReference type="ARBA" id="ARBA00022801"/>
    </source>
</evidence>
<dbReference type="EMBL" id="JBDIMF010000001">
    <property type="protein sequence ID" value="MEN2785759.1"/>
    <property type="molecule type" value="Genomic_DNA"/>
</dbReference>
<evidence type="ECO:0000313" key="10">
    <source>
        <dbReference type="Proteomes" id="UP001404104"/>
    </source>
</evidence>
<organism evidence="9 10">
    <name type="scientific">Sphingomonas qilianensis</name>
    <dbReference type="NCBI Taxonomy" id="1736690"/>
    <lineage>
        <taxon>Bacteria</taxon>
        <taxon>Pseudomonadati</taxon>
        <taxon>Pseudomonadota</taxon>
        <taxon>Alphaproteobacteria</taxon>
        <taxon>Sphingomonadales</taxon>
        <taxon>Sphingomonadaceae</taxon>
        <taxon>Sphingomonas</taxon>
    </lineage>
</organism>
<evidence type="ECO:0000256" key="5">
    <source>
        <dbReference type="ARBA" id="ARBA00022833"/>
    </source>
</evidence>
<dbReference type="SUPFAM" id="SSF48452">
    <property type="entry name" value="TPR-like"/>
    <property type="match status" value="1"/>
</dbReference>
<dbReference type="InterPro" id="IPR011990">
    <property type="entry name" value="TPR-like_helical_dom_sf"/>
</dbReference>
<dbReference type="Gene3D" id="3.30.2010.10">
    <property type="entry name" value="Metalloproteases ('zincins'), catalytic domain"/>
    <property type="match status" value="1"/>
</dbReference>
<evidence type="ECO:0000313" key="9">
    <source>
        <dbReference type="EMBL" id="MEN2785759.1"/>
    </source>
</evidence>
<dbReference type="InterPro" id="IPR051156">
    <property type="entry name" value="Mito/Outer_Membr_Metalloprot"/>
</dbReference>
<gene>
    <name evidence="9" type="ORF">ABC969_04920</name>
</gene>
<feature type="signal peptide" evidence="7">
    <location>
        <begin position="1"/>
        <end position="26"/>
    </location>
</feature>
<dbReference type="Pfam" id="PF13432">
    <property type="entry name" value="TPR_16"/>
    <property type="match status" value="2"/>
</dbReference>
<evidence type="ECO:0000259" key="8">
    <source>
        <dbReference type="Pfam" id="PF01435"/>
    </source>
</evidence>
<comment type="caution">
    <text evidence="9">The sequence shown here is derived from an EMBL/GenBank/DDBJ whole genome shotgun (WGS) entry which is preliminary data.</text>
</comment>
<dbReference type="GO" id="GO:0008237">
    <property type="term" value="F:metallopeptidase activity"/>
    <property type="evidence" value="ECO:0007669"/>
    <property type="project" value="UniProtKB-KW"/>
</dbReference>
<dbReference type="InterPro" id="IPR001915">
    <property type="entry name" value="Peptidase_M48"/>
</dbReference>
<name>A0ABU9XPK7_9SPHN</name>
<feature type="domain" description="Peptidase M48" evidence="8">
    <location>
        <begin position="43"/>
        <end position="224"/>
    </location>
</feature>
<accession>A0ABU9XPK7</accession>
<dbReference type="Gene3D" id="1.25.40.10">
    <property type="entry name" value="Tetratricopeptide repeat domain"/>
    <property type="match status" value="1"/>
</dbReference>
<dbReference type="Proteomes" id="UP001404104">
    <property type="component" value="Unassembled WGS sequence"/>
</dbReference>
<keyword evidence="2" id="KW-0645">Protease</keyword>
<keyword evidence="7" id="KW-0732">Signal</keyword>
<evidence type="ECO:0000256" key="6">
    <source>
        <dbReference type="ARBA" id="ARBA00023049"/>
    </source>
</evidence>
<reference evidence="9 10" key="1">
    <citation type="submission" date="2024-05" db="EMBL/GenBank/DDBJ databases">
        <authorList>
            <person name="Liu Q."/>
            <person name="Xin Y.-H."/>
        </authorList>
    </citation>
    <scope>NUCLEOTIDE SEQUENCE [LARGE SCALE GENOMIC DNA]</scope>
    <source>
        <strain evidence="9 10">CGMCC 1.15349</strain>
    </source>
</reference>
<evidence type="ECO:0000256" key="7">
    <source>
        <dbReference type="SAM" id="SignalP"/>
    </source>
</evidence>
<evidence type="ECO:0000256" key="1">
    <source>
        <dbReference type="ARBA" id="ARBA00001947"/>
    </source>
</evidence>
<keyword evidence="10" id="KW-1185">Reference proteome</keyword>
<proteinExistence type="predicted"/>
<keyword evidence="6 9" id="KW-0482">Metalloprotease</keyword>